<name>S5XSJ2_PARAH</name>
<dbReference type="PATRIC" id="fig|1367847.3.peg.3416"/>
<dbReference type="eggNOG" id="COG3287">
    <property type="taxonomic scope" value="Bacteria"/>
</dbReference>
<dbReference type="STRING" id="1367847.JCM7686_3384"/>
<dbReference type="SMART" id="SM00897">
    <property type="entry name" value="FIST"/>
    <property type="match status" value="1"/>
</dbReference>
<dbReference type="InterPro" id="IPR019494">
    <property type="entry name" value="FIST_C"/>
</dbReference>
<dbReference type="Proteomes" id="UP000015480">
    <property type="component" value="Chromosome"/>
</dbReference>
<dbReference type="Pfam" id="PF10442">
    <property type="entry name" value="FIST_C"/>
    <property type="match status" value="1"/>
</dbReference>
<keyword evidence="4" id="KW-1185">Reference proteome</keyword>
<dbReference type="OrthoDB" id="9807948at2"/>
<sequence>MKRTAIAPASAYAQSQVMPAPVAVSVELRDPDVVGSLLRELTLADPGLVLLFASHAEKLAALSVKLAAKLPEGCQIVGCSSAGEIGPMGYSSGTVTALGFPRGSFRVGVTVLRNQEHIPVSEWMHQLRDFRSKFNADETRSVFGLLLADGMARHEDVLVATLEATMPGLPVIGGSAADGLRFGRTIQVVNGIEHPGSALFLLIETDFEAAEVSFAHFSATAKRAVVTAADPQNRTILELNAEPAAEEYARLSGISLQSLTPPEFARHPLILRTGRRNHIRAIRGVTAEGGLELMSSIEVGTILRLGRVEDMTQGFADAMGALARPPLMVLGFDCILRRLALERAGMKDEMSEIFARFHVAGFNTYGEQHNGMHVNQTFVGMAFLPRHEA</sequence>
<dbReference type="EMBL" id="CP006650">
    <property type="protein sequence ID" value="AGT10419.1"/>
    <property type="molecule type" value="Genomic_DNA"/>
</dbReference>
<dbReference type="Pfam" id="PF08495">
    <property type="entry name" value="FIST"/>
    <property type="match status" value="1"/>
</dbReference>
<dbReference type="RefSeq" id="WP_020952055.1">
    <property type="nucleotide sequence ID" value="NC_022041.1"/>
</dbReference>
<protein>
    <recommendedName>
        <fullName evidence="5">GfdT</fullName>
    </recommendedName>
</protein>
<evidence type="ECO:0008006" key="5">
    <source>
        <dbReference type="Google" id="ProtNLM"/>
    </source>
</evidence>
<feature type="domain" description="FIST C-domain" evidence="2">
    <location>
        <begin position="244"/>
        <end position="371"/>
    </location>
</feature>
<proteinExistence type="predicted"/>
<evidence type="ECO:0000259" key="2">
    <source>
        <dbReference type="SMART" id="SM01204"/>
    </source>
</evidence>
<feature type="domain" description="FIST" evidence="1">
    <location>
        <begin position="45"/>
        <end position="243"/>
    </location>
</feature>
<dbReference type="PANTHER" id="PTHR40252">
    <property type="entry name" value="BLR0328 PROTEIN"/>
    <property type="match status" value="1"/>
</dbReference>
<gene>
    <name evidence="3" type="ORF">JCM7686_3384</name>
</gene>
<accession>S5XSJ2</accession>
<dbReference type="SMART" id="SM01204">
    <property type="entry name" value="FIST_C"/>
    <property type="match status" value="1"/>
</dbReference>
<dbReference type="AlphaFoldDB" id="S5XSJ2"/>
<dbReference type="HOGENOM" id="CLU_047108_1_1_5"/>
<dbReference type="KEGG" id="pami:JCM7686_3384"/>
<dbReference type="InterPro" id="IPR013702">
    <property type="entry name" value="FIST_domain_N"/>
</dbReference>
<evidence type="ECO:0000259" key="1">
    <source>
        <dbReference type="SMART" id="SM00897"/>
    </source>
</evidence>
<dbReference type="PANTHER" id="PTHR40252:SF2">
    <property type="entry name" value="BLR0328 PROTEIN"/>
    <property type="match status" value="1"/>
</dbReference>
<evidence type="ECO:0000313" key="4">
    <source>
        <dbReference type="Proteomes" id="UP000015480"/>
    </source>
</evidence>
<reference evidence="3 4" key="1">
    <citation type="journal article" date="2014" name="BMC Genomics">
        <title>Architecture and functions of a multipartite genome of the methylotrophic bacterium Paracoccus aminophilus JCM 7686, containing primary and secondary chromids.</title>
        <authorList>
            <person name="Dziewit L."/>
            <person name="Czarnecki J."/>
            <person name="Wibberg D."/>
            <person name="Radlinska M."/>
            <person name="Mrozek P."/>
            <person name="Szymczak M."/>
            <person name="Schluter A."/>
            <person name="Puhler A."/>
            <person name="Bartosik D."/>
        </authorList>
    </citation>
    <scope>NUCLEOTIDE SEQUENCE [LARGE SCALE GENOMIC DNA]</scope>
    <source>
        <strain evidence="3">JCM 7686</strain>
    </source>
</reference>
<evidence type="ECO:0000313" key="3">
    <source>
        <dbReference type="EMBL" id="AGT10419.1"/>
    </source>
</evidence>
<organism evidence="3 4">
    <name type="scientific">Paracoccus aminophilus JCM 7686</name>
    <dbReference type="NCBI Taxonomy" id="1367847"/>
    <lineage>
        <taxon>Bacteria</taxon>
        <taxon>Pseudomonadati</taxon>
        <taxon>Pseudomonadota</taxon>
        <taxon>Alphaproteobacteria</taxon>
        <taxon>Rhodobacterales</taxon>
        <taxon>Paracoccaceae</taxon>
        <taxon>Paracoccus</taxon>
    </lineage>
</organism>